<gene>
    <name evidence="2" type="ORF">EIP91_002902</name>
</gene>
<evidence type="ECO:0000313" key="2">
    <source>
        <dbReference type="EMBL" id="TCD70556.1"/>
    </source>
</evidence>
<name>A0A4R0RRW1_9APHY</name>
<dbReference type="SUPFAM" id="SSF54427">
    <property type="entry name" value="NTF2-like"/>
    <property type="match status" value="1"/>
</dbReference>
<feature type="domain" description="SnoaL-like" evidence="1">
    <location>
        <begin position="23"/>
        <end position="125"/>
    </location>
</feature>
<comment type="caution">
    <text evidence="2">The sequence shown here is derived from an EMBL/GenBank/DDBJ whole genome shotgun (WGS) entry which is preliminary data.</text>
</comment>
<dbReference type="EMBL" id="RWJN01000019">
    <property type="protein sequence ID" value="TCD70556.1"/>
    <property type="molecule type" value="Genomic_DNA"/>
</dbReference>
<dbReference type="InterPro" id="IPR037401">
    <property type="entry name" value="SnoaL-like"/>
</dbReference>
<keyword evidence="3" id="KW-1185">Reference proteome</keyword>
<dbReference type="Gene3D" id="3.10.450.50">
    <property type="match status" value="1"/>
</dbReference>
<evidence type="ECO:0000313" key="3">
    <source>
        <dbReference type="Proteomes" id="UP000292702"/>
    </source>
</evidence>
<evidence type="ECO:0000259" key="1">
    <source>
        <dbReference type="Pfam" id="PF12680"/>
    </source>
</evidence>
<dbReference type="Pfam" id="PF12680">
    <property type="entry name" value="SnoaL_2"/>
    <property type="match status" value="1"/>
</dbReference>
<dbReference type="InterPro" id="IPR032710">
    <property type="entry name" value="NTF2-like_dom_sf"/>
</dbReference>
<dbReference type="STRING" id="92696.A0A4R0RRW1"/>
<dbReference type="Proteomes" id="UP000292702">
    <property type="component" value="Unassembled WGS sequence"/>
</dbReference>
<dbReference type="AlphaFoldDB" id="A0A4R0RRW1"/>
<organism evidence="2 3">
    <name type="scientific">Steccherinum ochraceum</name>
    <dbReference type="NCBI Taxonomy" id="92696"/>
    <lineage>
        <taxon>Eukaryota</taxon>
        <taxon>Fungi</taxon>
        <taxon>Dikarya</taxon>
        <taxon>Basidiomycota</taxon>
        <taxon>Agaricomycotina</taxon>
        <taxon>Agaricomycetes</taxon>
        <taxon>Polyporales</taxon>
        <taxon>Steccherinaceae</taxon>
        <taxon>Steccherinum</taxon>
    </lineage>
</organism>
<sequence length="166" mass="18451">MPILPESTDAVKNPSPQLRAVLTWVDAVTTSHDADKLAAVLTDDYTHYALPKSQGFPPYDKPSLVGFAQQVLMKMFLEYNTIVHEVIETQDKVVLHMTSTGHSSTNATFTSEVIIIAHVVPQEDGEYKIKTHSEFADTECMKNFFFEEMKRQEAAKTAASAAEKTA</sequence>
<proteinExistence type="predicted"/>
<accession>A0A4R0RRW1</accession>
<protein>
    <recommendedName>
        <fullName evidence="1">SnoaL-like domain-containing protein</fullName>
    </recommendedName>
</protein>
<dbReference type="OrthoDB" id="2803124at2759"/>
<reference evidence="2 3" key="1">
    <citation type="submission" date="2018-11" db="EMBL/GenBank/DDBJ databases">
        <title>Genome assembly of Steccherinum ochraceum LE-BIN_3174, the white-rot fungus of the Steccherinaceae family (The Residual Polyporoid clade, Polyporales, Basidiomycota).</title>
        <authorList>
            <person name="Fedorova T.V."/>
            <person name="Glazunova O.A."/>
            <person name="Landesman E.O."/>
            <person name="Moiseenko K.V."/>
            <person name="Psurtseva N.V."/>
            <person name="Savinova O.S."/>
            <person name="Shakhova N.V."/>
            <person name="Tyazhelova T.V."/>
            <person name="Vasina D.V."/>
        </authorList>
    </citation>
    <scope>NUCLEOTIDE SEQUENCE [LARGE SCALE GENOMIC DNA]</scope>
    <source>
        <strain evidence="2 3">LE-BIN_3174</strain>
    </source>
</reference>